<evidence type="ECO:0008006" key="3">
    <source>
        <dbReference type="Google" id="ProtNLM"/>
    </source>
</evidence>
<reference evidence="2" key="1">
    <citation type="journal article" date="2019" name="Int. J. Syst. Evol. Microbiol.">
        <title>The Global Catalogue of Microorganisms (GCM) 10K type strain sequencing project: providing services to taxonomists for standard genome sequencing and annotation.</title>
        <authorList>
            <consortium name="The Broad Institute Genomics Platform"/>
            <consortium name="The Broad Institute Genome Sequencing Center for Infectious Disease"/>
            <person name="Wu L."/>
            <person name="Ma J."/>
        </authorList>
    </citation>
    <scope>NUCLEOTIDE SEQUENCE [LARGE SCALE GENOMIC DNA]</scope>
    <source>
        <strain evidence="2">IBRC 10765</strain>
    </source>
</reference>
<dbReference type="Gene3D" id="3.40.50.300">
    <property type="entry name" value="P-loop containing nucleotide triphosphate hydrolases"/>
    <property type="match status" value="1"/>
</dbReference>
<sequence length="84" mass="9279">MSEAYAIEATGLTKHFGPTRAVNGIDLKVRKGSVYGILGPNGASWISPHPLLSPPISCFWMKPPPYCSPRSLMTPRVPSRRWQD</sequence>
<dbReference type="InterPro" id="IPR027417">
    <property type="entry name" value="P-loop_NTPase"/>
</dbReference>
<name>A0ABV7ZYG4_9GAMM</name>
<accession>A0ABV7ZYG4</accession>
<evidence type="ECO:0000313" key="2">
    <source>
        <dbReference type="Proteomes" id="UP001595617"/>
    </source>
</evidence>
<comment type="caution">
    <text evidence="1">The sequence shown here is derived from an EMBL/GenBank/DDBJ whole genome shotgun (WGS) entry which is preliminary data.</text>
</comment>
<proteinExistence type="predicted"/>
<organism evidence="1 2">
    <name type="scientific">Saccharospirillum mangrovi</name>
    <dbReference type="NCBI Taxonomy" id="2161747"/>
    <lineage>
        <taxon>Bacteria</taxon>
        <taxon>Pseudomonadati</taxon>
        <taxon>Pseudomonadota</taxon>
        <taxon>Gammaproteobacteria</taxon>
        <taxon>Oceanospirillales</taxon>
        <taxon>Saccharospirillaceae</taxon>
        <taxon>Saccharospirillum</taxon>
    </lineage>
</organism>
<dbReference type="Proteomes" id="UP001595617">
    <property type="component" value="Unassembled WGS sequence"/>
</dbReference>
<keyword evidence="2" id="KW-1185">Reference proteome</keyword>
<dbReference type="EMBL" id="JBHRYR010000003">
    <property type="protein sequence ID" value="MFC3853553.1"/>
    <property type="molecule type" value="Genomic_DNA"/>
</dbReference>
<dbReference type="SUPFAM" id="SSF52540">
    <property type="entry name" value="P-loop containing nucleoside triphosphate hydrolases"/>
    <property type="match status" value="1"/>
</dbReference>
<dbReference type="RefSeq" id="WP_380696815.1">
    <property type="nucleotide sequence ID" value="NZ_JBHRYR010000003.1"/>
</dbReference>
<evidence type="ECO:0000313" key="1">
    <source>
        <dbReference type="EMBL" id="MFC3853553.1"/>
    </source>
</evidence>
<gene>
    <name evidence="1" type="ORF">ACFOOG_11970</name>
</gene>
<protein>
    <recommendedName>
        <fullName evidence="3">ABC transporter domain-containing protein</fullName>
    </recommendedName>
</protein>